<name>E5EPS0_9CAUD</name>
<dbReference type="KEGG" id="vg:9926570"/>
<protein>
    <submittedName>
        <fullName evidence="1">Uncharacterized protein</fullName>
    </submittedName>
</protein>
<proteinExistence type="predicted"/>
<dbReference type="OrthoDB" id="21402at10239"/>
<dbReference type="RefSeq" id="YP_004010273.1">
    <property type="nucleotide sequence ID" value="NC_014663.1"/>
</dbReference>
<gene>
    <name evidence="1" type="ORF">Acj9p136</name>
</gene>
<sequence>MAWEQVSPQVFAVYGTKIDHSNSSITEPFAEISYSKETDSFGISFIDNNGKRNIVPQAVFNMRTCGTNTIGAISGPELVDISSRDQMENIFIDCSRPLLFRVWDNANGHVTYKFENVGPLPE</sequence>
<evidence type="ECO:0000313" key="2">
    <source>
        <dbReference type="Proteomes" id="UP000008731"/>
    </source>
</evidence>
<keyword evidence="2" id="KW-1185">Reference proteome</keyword>
<dbReference type="EMBL" id="HM004124">
    <property type="protein sequence ID" value="ADG60036.1"/>
    <property type="molecule type" value="Genomic_DNA"/>
</dbReference>
<evidence type="ECO:0000313" key="1">
    <source>
        <dbReference type="EMBL" id="ADG60036.1"/>
    </source>
</evidence>
<reference evidence="1 2" key="1">
    <citation type="journal article" date="2010" name="Virol. J.">
        <title>Genomes of the T4-related bacteriophages as windows on microbial genome evolution.</title>
        <authorList>
            <person name="Petrov V.M."/>
            <person name="Ratnayaka S."/>
            <person name="Nolan J.M."/>
            <person name="Miller E.S."/>
            <person name="Karam J.D."/>
        </authorList>
    </citation>
    <scope>NUCLEOTIDE SEQUENCE [LARGE SCALE GENOMIC DNA]</scope>
</reference>
<dbReference type="Proteomes" id="UP000008731">
    <property type="component" value="Segment"/>
</dbReference>
<dbReference type="GeneID" id="9926570"/>
<accession>E5EPS0</accession>
<organism evidence="1 2">
    <name type="scientific">Acinetobacter phage Acj9</name>
    <dbReference type="NCBI Taxonomy" id="760939"/>
    <lineage>
        <taxon>Viruses</taxon>
        <taxon>Duplodnaviria</taxon>
        <taxon>Heunggongvirae</taxon>
        <taxon>Uroviricota</taxon>
        <taxon>Caudoviricetes</taxon>
        <taxon>Pantevenvirales</taxon>
        <taxon>Straboviridae</taxon>
        <taxon>Twarogvirinae</taxon>
        <taxon>Acajnonavirus</taxon>
        <taxon>Acajnonavirus acj9</taxon>
    </lineage>
</organism>